<dbReference type="SUPFAM" id="SSF50998">
    <property type="entry name" value="Quinoprotein alcohol dehydrogenase-like"/>
    <property type="match status" value="1"/>
</dbReference>
<dbReference type="PROSITE" id="PS51257">
    <property type="entry name" value="PROKAR_LIPOPROTEIN"/>
    <property type="match status" value="1"/>
</dbReference>
<sequence length="442" mass="45086">MIAQAGKTGLLLLAIGLSACSDPNNVILQGVRLDARTGAPATDTQSAQANRSAAISLGNQVSRASWTHAGGSASHASGHNAFTAGTPVVAWTAPIGKGNTRKLRIASAPVAGNGVIATYDAGATVSVVSASTGGLIWSADLTPSTENRGDASSGSLALSGDTLLAASAYGEVVAFDLTSGAVKWRQRLDAAGASGLTIHKGLAYVVGGDSQLWAIDLVTGLVKWQVSGSETTASRVGAAAPAVNDRLAVVPFASGDILGVFRKGGTQLWSASLAGQRAGVVYANVSDITSDPVILGNTVYMGNQAGRYAAYDMETGARRWTADEGAYSPASVIGGSVFLISDRGQLVRLSAQDGSVIWRQQLPYFTTDKIRKRKDVFAHYGPVAAGGKLWVASSDKILRGFSPTNGALSTQIALPAGAASDPIVVGGVMYVLLENGTLAAVK</sequence>
<dbReference type="InterPro" id="IPR002372">
    <property type="entry name" value="PQQ_rpt_dom"/>
</dbReference>
<reference evidence="2 3" key="1">
    <citation type="submission" date="2018-11" db="EMBL/GenBank/DDBJ databases">
        <title>Genomic Encyclopedia of Type Strains, Phase IV (KMG-IV): sequencing the most valuable type-strain genomes for metagenomic binning, comparative biology and taxonomic classification.</title>
        <authorList>
            <person name="Goeker M."/>
        </authorList>
    </citation>
    <scope>NUCLEOTIDE SEQUENCE [LARGE SCALE GENOMIC DNA]</scope>
    <source>
        <strain evidence="2 3">DSM 104731</strain>
    </source>
</reference>
<accession>A0A3N4UMG5</accession>
<name>A0A3N4UMG5_9RHOB</name>
<protein>
    <submittedName>
        <fullName evidence="2">Outer membrane protein assembly factor BamB</fullName>
    </submittedName>
</protein>
<evidence type="ECO:0000259" key="1">
    <source>
        <dbReference type="Pfam" id="PF13360"/>
    </source>
</evidence>
<dbReference type="InterPro" id="IPR011047">
    <property type="entry name" value="Quinoprotein_ADH-like_sf"/>
</dbReference>
<proteinExistence type="predicted"/>
<keyword evidence="3" id="KW-1185">Reference proteome</keyword>
<feature type="domain" description="Pyrrolo-quinoline quinone repeat" evidence="1">
    <location>
        <begin position="123"/>
        <end position="360"/>
    </location>
</feature>
<dbReference type="SMART" id="SM00564">
    <property type="entry name" value="PQQ"/>
    <property type="match status" value="6"/>
</dbReference>
<dbReference type="EMBL" id="RKQK01000001">
    <property type="protein sequence ID" value="RPE71653.1"/>
    <property type="molecule type" value="Genomic_DNA"/>
</dbReference>
<dbReference type="Gene3D" id="2.130.10.10">
    <property type="entry name" value="YVTN repeat-like/Quinoprotein amine dehydrogenase"/>
    <property type="match status" value="1"/>
</dbReference>
<dbReference type="PANTHER" id="PTHR34512:SF30">
    <property type="entry name" value="OUTER MEMBRANE PROTEIN ASSEMBLY FACTOR BAMB"/>
    <property type="match status" value="1"/>
</dbReference>
<dbReference type="RefSeq" id="WP_123791850.1">
    <property type="nucleotide sequence ID" value="NZ_RKQK01000001.1"/>
</dbReference>
<dbReference type="InterPro" id="IPR015943">
    <property type="entry name" value="WD40/YVTN_repeat-like_dom_sf"/>
</dbReference>
<dbReference type="PANTHER" id="PTHR34512">
    <property type="entry name" value="CELL SURFACE PROTEIN"/>
    <property type="match status" value="1"/>
</dbReference>
<organism evidence="2 3">
    <name type="scientific">Pacificibacter maritimus</name>
    <dbReference type="NCBI Taxonomy" id="762213"/>
    <lineage>
        <taxon>Bacteria</taxon>
        <taxon>Pseudomonadati</taxon>
        <taxon>Pseudomonadota</taxon>
        <taxon>Alphaproteobacteria</taxon>
        <taxon>Rhodobacterales</taxon>
        <taxon>Roseobacteraceae</taxon>
        <taxon>Pacificibacter</taxon>
    </lineage>
</organism>
<dbReference type="Proteomes" id="UP000269689">
    <property type="component" value="Unassembled WGS sequence"/>
</dbReference>
<dbReference type="OrthoDB" id="5290752at2"/>
<evidence type="ECO:0000313" key="3">
    <source>
        <dbReference type="Proteomes" id="UP000269689"/>
    </source>
</evidence>
<gene>
    <name evidence="2" type="ORF">EDD53_0778</name>
</gene>
<dbReference type="Pfam" id="PF13360">
    <property type="entry name" value="PQQ_2"/>
    <property type="match status" value="1"/>
</dbReference>
<comment type="caution">
    <text evidence="2">The sequence shown here is derived from an EMBL/GenBank/DDBJ whole genome shotgun (WGS) entry which is preliminary data.</text>
</comment>
<dbReference type="AlphaFoldDB" id="A0A3N4UMG5"/>
<dbReference type="InterPro" id="IPR018391">
    <property type="entry name" value="PQQ_b-propeller_rpt"/>
</dbReference>
<evidence type="ECO:0000313" key="2">
    <source>
        <dbReference type="EMBL" id="RPE71653.1"/>
    </source>
</evidence>